<proteinExistence type="inferred from homology"/>
<evidence type="ECO:0000256" key="4">
    <source>
        <dbReference type="RuleBase" id="RU004046"/>
    </source>
</evidence>
<dbReference type="Gene3D" id="3.30.420.40">
    <property type="match status" value="1"/>
</dbReference>
<keyword evidence="2 3" id="KW-0418">Kinase</keyword>
<keyword evidence="1 3" id="KW-0808">Transferase</keyword>
<evidence type="ECO:0000313" key="6">
    <source>
        <dbReference type="Proteomes" id="UP000251891"/>
    </source>
</evidence>
<dbReference type="NCBIfam" id="TIGR00749">
    <property type="entry name" value="glk"/>
    <property type="match status" value="1"/>
</dbReference>
<dbReference type="GO" id="GO:0006096">
    <property type="term" value="P:glycolytic process"/>
    <property type="evidence" value="ECO:0007669"/>
    <property type="project" value="UniProtKB-UniRule"/>
</dbReference>
<dbReference type="InterPro" id="IPR003836">
    <property type="entry name" value="Glucokinase"/>
</dbReference>
<keyword evidence="3" id="KW-0963">Cytoplasm</keyword>
<dbReference type="Proteomes" id="UP000251891">
    <property type="component" value="Unassembled WGS sequence"/>
</dbReference>
<comment type="subcellular location">
    <subcellularLocation>
        <location evidence="3">Cytoplasm</location>
    </subcellularLocation>
</comment>
<evidence type="ECO:0000256" key="2">
    <source>
        <dbReference type="ARBA" id="ARBA00022777"/>
    </source>
</evidence>
<dbReference type="SUPFAM" id="SSF53067">
    <property type="entry name" value="Actin-like ATPase domain"/>
    <property type="match status" value="1"/>
</dbReference>
<protein>
    <recommendedName>
        <fullName evidence="3">Glucokinase</fullName>
        <ecNumber evidence="3">2.7.1.2</ecNumber>
    </recommendedName>
    <alternativeName>
        <fullName evidence="3">Glucose kinase</fullName>
    </alternativeName>
</protein>
<evidence type="ECO:0000313" key="5">
    <source>
        <dbReference type="EMBL" id="RAY11635.1"/>
    </source>
</evidence>
<gene>
    <name evidence="3 5" type="primary">glk</name>
    <name evidence="5" type="ORF">DPM19_28835</name>
</gene>
<dbReference type="EC" id="2.7.1.2" evidence="3"/>
<dbReference type="GO" id="GO:0004340">
    <property type="term" value="F:glucokinase activity"/>
    <property type="evidence" value="ECO:0007669"/>
    <property type="project" value="UniProtKB-UniRule"/>
</dbReference>
<dbReference type="OrthoDB" id="9800595at2"/>
<sequence length="329" mass="33765">MNAPTHDHPWLVADIGGTNARFGLVEAPGAAPTRVHVLADRDHAGLAEAAATYLARHAGDVRPTAACVAVAGPVGGGTFRLTNANWSGTADEISAYLGIEHVELVNDFEALALALPSLRPGDLRPIGDALPDPAAGLAVAVLGPGTGLGVAGLVPVGGDWAPVPGEGGHADLPVATEREAEVLRRLRLEGVPAGAESLLSGPGLARLHRVLGEIHGVPADPLTAAQICARRRDPLCAETLDTFCALLGSFAGNAALTLGARGGVYLGGGILPRIADVLRRSDFRRRFEDKPPVDDYLRAIPTALITAPTPALAGAAARLGRRLVSLEIV</sequence>
<dbReference type="GO" id="GO:0005536">
    <property type="term" value="F:D-glucose binding"/>
    <property type="evidence" value="ECO:0007669"/>
    <property type="project" value="InterPro"/>
</dbReference>
<name>A0A365GXR7_9ACTN</name>
<accession>A0A365GXR7</accession>
<keyword evidence="6" id="KW-1185">Reference proteome</keyword>
<dbReference type="EMBL" id="QLYX01000017">
    <property type="protein sequence ID" value="RAY11635.1"/>
    <property type="molecule type" value="Genomic_DNA"/>
</dbReference>
<dbReference type="CDD" id="cd24008">
    <property type="entry name" value="ASKHA_NBD_GLK"/>
    <property type="match status" value="1"/>
</dbReference>
<dbReference type="PANTHER" id="PTHR47690">
    <property type="entry name" value="GLUCOKINASE"/>
    <property type="match status" value="1"/>
</dbReference>
<dbReference type="Pfam" id="PF02685">
    <property type="entry name" value="Glucokinase"/>
    <property type="match status" value="1"/>
</dbReference>
<organism evidence="5 6">
    <name type="scientific">Actinomadura craniellae</name>
    <dbReference type="NCBI Taxonomy" id="2231787"/>
    <lineage>
        <taxon>Bacteria</taxon>
        <taxon>Bacillati</taxon>
        <taxon>Actinomycetota</taxon>
        <taxon>Actinomycetes</taxon>
        <taxon>Streptosporangiales</taxon>
        <taxon>Thermomonosporaceae</taxon>
        <taxon>Actinomadura</taxon>
    </lineage>
</organism>
<dbReference type="PANTHER" id="PTHR47690:SF1">
    <property type="entry name" value="GLUCOKINASE"/>
    <property type="match status" value="1"/>
</dbReference>
<comment type="caution">
    <text evidence="5">The sequence shown here is derived from an EMBL/GenBank/DDBJ whole genome shotgun (WGS) entry which is preliminary data.</text>
</comment>
<dbReference type="RefSeq" id="WP_111871214.1">
    <property type="nucleotide sequence ID" value="NZ_QLYX01000017.1"/>
</dbReference>
<feature type="binding site" evidence="3">
    <location>
        <begin position="13"/>
        <end position="18"/>
    </location>
    <ligand>
        <name>ATP</name>
        <dbReference type="ChEBI" id="CHEBI:30616"/>
    </ligand>
</feature>
<dbReference type="GO" id="GO:0005524">
    <property type="term" value="F:ATP binding"/>
    <property type="evidence" value="ECO:0007669"/>
    <property type="project" value="UniProtKB-UniRule"/>
</dbReference>
<evidence type="ECO:0000256" key="3">
    <source>
        <dbReference type="HAMAP-Rule" id="MF_00524"/>
    </source>
</evidence>
<dbReference type="InterPro" id="IPR043129">
    <property type="entry name" value="ATPase_NBD"/>
</dbReference>
<comment type="catalytic activity">
    <reaction evidence="3">
        <text>D-glucose + ATP = D-glucose 6-phosphate + ADP + H(+)</text>
        <dbReference type="Rhea" id="RHEA:17825"/>
        <dbReference type="ChEBI" id="CHEBI:4167"/>
        <dbReference type="ChEBI" id="CHEBI:15378"/>
        <dbReference type="ChEBI" id="CHEBI:30616"/>
        <dbReference type="ChEBI" id="CHEBI:61548"/>
        <dbReference type="ChEBI" id="CHEBI:456216"/>
        <dbReference type="EC" id="2.7.1.2"/>
    </reaction>
</comment>
<dbReference type="Gene3D" id="3.40.367.20">
    <property type="match status" value="1"/>
</dbReference>
<evidence type="ECO:0000256" key="1">
    <source>
        <dbReference type="ARBA" id="ARBA00022679"/>
    </source>
</evidence>
<dbReference type="AlphaFoldDB" id="A0A365GXR7"/>
<keyword evidence="3" id="KW-0547">Nucleotide-binding</keyword>
<dbReference type="GO" id="GO:0005829">
    <property type="term" value="C:cytosol"/>
    <property type="evidence" value="ECO:0007669"/>
    <property type="project" value="TreeGrafter"/>
</dbReference>
<keyword evidence="3" id="KW-0067">ATP-binding</keyword>
<keyword evidence="3" id="KW-0324">Glycolysis</keyword>
<comment type="similarity">
    <text evidence="3 4">Belongs to the bacterial glucokinase family.</text>
</comment>
<dbReference type="HAMAP" id="MF_00524">
    <property type="entry name" value="Glucokinase"/>
    <property type="match status" value="1"/>
</dbReference>
<reference evidence="5 6" key="1">
    <citation type="submission" date="2018-06" db="EMBL/GenBank/DDBJ databases">
        <title>Actinomadura craniellae sp. nov. isolated from marine sponge Craniella sp.</title>
        <authorList>
            <person name="Li L."/>
            <person name="Xu Q.H."/>
            <person name="Lin H.W."/>
            <person name="Lu Y.H."/>
        </authorList>
    </citation>
    <scope>NUCLEOTIDE SEQUENCE [LARGE SCALE GENOMIC DNA]</scope>
    <source>
        <strain evidence="5 6">LHW63021</strain>
    </source>
</reference>
<dbReference type="InterPro" id="IPR050201">
    <property type="entry name" value="Bacterial_glucokinase"/>
</dbReference>